<dbReference type="GO" id="GO:0019825">
    <property type="term" value="F:oxygen binding"/>
    <property type="evidence" value="ECO:0007669"/>
    <property type="project" value="InterPro"/>
</dbReference>
<dbReference type="InterPro" id="IPR009050">
    <property type="entry name" value="Globin-like_sf"/>
</dbReference>
<keyword evidence="6" id="KW-0408">Iron</keyword>
<dbReference type="GO" id="GO:0005833">
    <property type="term" value="C:hemoglobin complex"/>
    <property type="evidence" value="ECO:0007669"/>
    <property type="project" value="InterPro"/>
</dbReference>
<dbReference type="InterPro" id="IPR050056">
    <property type="entry name" value="Hemoglobin_oxygen_transport"/>
</dbReference>
<dbReference type="InterPro" id="IPR000971">
    <property type="entry name" value="Globin"/>
</dbReference>
<dbReference type="OMA" id="VIATMFP"/>
<dbReference type="PRINTS" id="PR00612">
    <property type="entry name" value="ALPHAHAEM"/>
</dbReference>
<evidence type="ECO:0000256" key="2">
    <source>
        <dbReference type="ARBA" id="ARBA00022448"/>
    </source>
</evidence>
<proteinExistence type="inferred from homology"/>
<dbReference type="Gene3D" id="1.10.490.10">
    <property type="entry name" value="Globins"/>
    <property type="match status" value="1"/>
</dbReference>
<dbReference type="InterPro" id="IPR012292">
    <property type="entry name" value="Globin/Proto"/>
</dbReference>
<evidence type="ECO:0000256" key="1">
    <source>
        <dbReference type="ARBA" id="ARBA00008705"/>
    </source>
</evidence>
<dbReference type="GO" id="GO:0031838">
    <property type="term" value="C:haptoglobin-hemoglobin complex"/>
    <property type="evidence" value="ECO:0007669"/>
    <property type="project" value="TreeGrafter"/>
</dbReference>
<dbReference type="GO" id="GO:0005344">
    <property type="term" value="F:oxygen carrier activity"/>
    <property type="evidence" value="ECO:0007669"/>
    <property type="project" value="UniProtKB-KW"/>
</dbReference>
<dbReference type="InParanoid" id="A0A3P8UGE4"/>
<organism evidence="9 10">
    <name type="scientific">Cynoglossus semilaevis</name>
    <name type="common">Tongue sole</name>
    <dbReference type="NCBI Taxonomy" id="244447"/>
    <lineage>
        <taxon>Eukaryota</taxon>
        <taxon>Metazoa</taxon>
        <taxon>Chordata</taxon>
        <taxon>Craniata</taxon>
        <taxon>Vertebrata</taxon>
        <taxon>Euteleostomi</taxon>
        <taxon>Actinopterygii</taxon>
        <taxon>Neopterygii</taxon>
        <taxon>Teleostei</taxon>
        <taxon>Neoteleostei</taxon>
        <taxon>Acanthomorphata</taxon>
        <taxon>Carangaria</taxon>
        <taxon>Pleuronectiformes</taxon>
        <taxon>Pleuronectoidei</taxon>
        <taxon>Cynoglossidae</taxon>
        <taxon>Cynoglossinae</taxon>
        <taxon>Cynoglossus</taxon>
    </lineage>
</organism>
<dbReference type="GO" id="GO:0031720">
    <property type="term" value="F:haptoglobin binding"/>
    <property type="evidence" value="ECO:0007669"/>
    <property type="project" value="TreeGrafter"/>
</dbReference>
<dbReference type="PANTHER" id="PTHR11442:SF41">
    <property type="entry name" value="HEMOGLOBIN SUBUNIT ZETA"/>
    <property type="match status" value="1"/>
</dbReference>
<dbReference type="GO" id="GO:0046872">
    <property type="term" value="F:metal ion binding"/>
    <property type="evidence" value="ECO:0007669"/>
    <property type="project" value="UniProtKB-KW"/>
</dbReference>
<dbReference type="GO" id="GO:0042744">
    <property type="term" value="P:hydrogen peroxide catabolic process"/>
    <property type="evidence" value="ECO:0007669"/>
    <property type="project" value="TreeGrafter"/>
</dbReference>
<evidence type="ECO:0000313" key="9">
    <source>
        <dbReference type="Ensembl" id="ENSCSEP00000001477.1"/>
    </source>
</evidence>
<dbReference type="PANTHER" id="PTHR11442">
    <property type="entry name" value="HEMOGLOBIN FAMILY MEMBER"/>
    <property type="match status" value="1"/>
</dbReference>
<keyword evidence="5" id="KW-0479">Metal-binding</keyword>
<evidence type="ECO:0000256" key="7">
    <source>
        <dbReference type="RuleBase" id="RU000356"/>
    </source>
</evidence>
<dbReference type="Ensembl" id="ENSCSET00000001508.1">
    <property type="protein sequence ID" value="ENSCSEP00000001477.1"/>
    <property type="gene ID" value="ENSCSEG00000001002.1"/>
</dbReference>
<dbReference type="PROSITE" id="PS01033">
    <property type="entry name" value="GLOBIN"/>
    <property type="match status" value="1"/>
</dbReference>
<keyword evidence="4 7" id="KW-0561">Oxygen transport</keyword>
<reference evidence="9" key="3">
    <citation type="submission" date="2025-09" db="UniProtKB">
        <authorList>
            <consortium name="Ensembl"/>
        </authorList>
    </citation>
    <scope>IDENTIFICATION</scope>
</reference>
<reference evidence="9" key="2">
    <citation type="submission" date="2025-08" db="UniProtKB">
        <authorList>
            <consortium name="Ensembl"/>
        </authorList>
    </citation>
    <scope>IDENTIFICATION</scope>
</reference>
<evidence type="ECO:0000256" key="5">
    <source>
        <dbReference type="ARBA" id="ARBA00022723"/>
    </source>
</evidence>
<dbReference type="STRING" id="244447.ENSCSEP00000001477"/>
<feature type="domain" description="Globin" evidence="8">
    <location>
        <begin position="43"/>
        <end position="184"/>
    </location>
</feature>
<dbReference type="Proteomes" id="UP000265120">
    <property type="component" value="Chromosome 8"/>
</dbReference>
<dbReference type="CDD" id="cd08927">
    <property type="entry name" value="Hb-alpha-like"/>
    <property type="match status" value="1"/>
</dbReference>
<dbReference type="GeneTree" id="ENSGT00940000163288"/>
<keyword evidence="2 7" id="KW-0813">Transport</keyword>
<dbReference type="GO" id="GO:0020037">
    <property type="term" value="F:heme binding"/>
    <property type="evidence" value="ECO:0007669"/>
    <property type="project" value="InterPro"/>
</dbReference>
<evidence type="ECO:0000313" key="10">
    <source>
        <dbReference type="Proteomes" id="UP000265120"/>
    </source>
</evidence>
<evidence type="ECO:0000256" key="6">
    <source>
        <dbReference type="ARBA" id="ARBA00023004"/>
    </source>
</evidence>
<protein>
    <submittedName>
        <fullName evidence="9">Hemoglobin, alpha embryonic 5</fullName>
    </submittedName>
</protein>
<dbReference type="GO" id="GO:0004601">
    <property type="term" value="F:peroxidase activity"/>
    <property type="evidence" value="ECO:0007669"/>
    <property type="project" value="TreeGrafter"/>
</dbReference>
<dbReference type="GO" id="GO:0043177">
    <property type="term" value="F:organic acid binding"/>
    <property type="evidence" value="ECO:0007669"/>
    <property type="project" value="TreeGrafter"/>
</dbReference>
<dbReference type="AlphaFoldDB" id="A0A3P8UGE4"/>
<reference evidence="9 10" key="1">
    <citation type="journal article" date="2014" name="Nat. Genet.">
        <title>Whole-genome sequence of a flatfish provides insights into ZW sex chromosome evolution and adaptation to a benthic lifestyle.</title>
        <authorList>
            <person name="Chen S."/>
            <person name="Zhang G."/>
            <person name="Shao C."/>
            <person name="Huang Q."/>
            <person name="Liu G."/>
            <person name="Zhang P."/>
            <person name="Song W."/>
            <person name="An N."/>
            <person name="Chalopin D."/>
            <person name="Volff J.N."/>
            <person name="Hong Y."/>
            <person name="Li Q."/>
            <person name="Sha Z."/>
            <person name="Zhou H."/>
            <person name="Xie M."/>
            <person name="Yu Q."/>
            <person name="Liu Y."/>
            <person name="Xiang H."/>
            <person name="Wang N."/>
            <person name="Wu K."/>
            <person name="Yang C."/>
            <person name="Zhou Q."/>
            <person name="Liao X."/>
            <person name="Yang L."/>
            <person name="Hu Q."/>
            <person name="Zhang J."/>
            <person name="Meng L."/>
            <person name="Jin L."/>
            <person name="Tian Y."/>
            <person name="Lian J."/>
            <person name="Yang J."/>
            <person name="Miao G."/>
            <person name="Liu S."/>
            <person name="Liang Z."/>
            <person name="Yan F."/>
            <person name="Li Y."/>
            <person name="Sun B."/>
            <person name="Zhang H."/>
            <person name="Zhang J."/>
            <person name="Zhu Y."/>
            <person name="Du M."/>
            <person name="Zhao Y."/>
            <person name="Schartl M."/>
            <person name="Tang Q."/>
            <person name="Wang J."/>
        </authorList>
    </citation>
    <scope>NUCLEOTIDE SEQUENCE</scope>
</reference>
<keyword evidence="10" id="KW-1185">Reference proteome</keyword>
<evidence type="ECO:0000256" key="3">
    <source>
        <dbReference type="ARBA" id="ARBA00022617"/>
    </source>
</evidence>
<evidence type="ECO:0000259" key="8">
    <source>
        <dbReference type="PROSITE" id="PS01033"/>
    </source>
</evidence>
<accession>A0A3P8UGE4</accession>
<comment type="similarity">
    <text evidence="1 7">Belongs to the globin family.</text>
</comment>
<dbReference type="GO" id="GO:0072562">
    <property type="term" value="C:blood microparticle"/>
    <property type="evidence" value="ECO:0007669"/>
    <property type="project" value="TreeGrafter"/>
</dbReference>
<dbReference type="Pfam" id="PF00042">
    <property type="entry name" value="Globin"/>
    <property type="match status" value="1"/>
</dbReference>
<sequence length="184" mass="20666">MGRWALAQSPVGVTLQSDCIKAPHHHAVIIPVVSSTGTEAKMSLNSIDKERIRILWSKISKDSDAIGAEALGRLFAAHPQTKTYFTHFKDFTYNSPQVKEHGKLVMKGIKQAYENIDDMVTGLLDLSEKHAFTLRVDPSNFKLLSSCFHVVLSKRYPNDYTDEAHLSFDKFLANVALALSEKYR</sequence>
<dbReference type="InterPro" id="IPR002338">
    <property type="entry name" value="Hemoglobin_a-typ"/>
</dbReference>
<name>A0A3P8UGE4_CYNSE</name>
<dbReference type="FunFam" id="1.10.490.10:FF:000002">
    <property type="entry name" value="Hemoglobin subunit alpha"/>
    <property type="match status" value="1"/>
</dbReference>
<evidence type="ECO:0000256" key="4">
    <source>
        <dbReference type="ARBA" id="ARBA00022621"/>
    </source>
</evidence>
<keyword evidence="3 7" id="KW-0349">Heme</keyword>
<dbReference type="SUPFAM" id="SSF46458">
    <property type="entry name" value="Globin-like"/>
    <property type="match status" value="1"/>
</dbReference>